<dbReference type="STRING" id="28181.BEN30_13640"/>
<proteinExistence type="predicted"/>
<evidence type="ECO:0000313" key="3">
    <source>
        <dbReference type="Proteomes" id="UP000095347"/>
    </source>
</evidence>
<keyword evidence="1" id="KW-0472">Membrane</keyword>
<organism evidence="2 3">
    <name type="scientific">Magnetovibrio blakemorei</name>
    <dbReference type="NCBI Taxonomy" id="28181"/>
    <lineage>
        <taxon>Bacteria</taxon>
        <taxon>Pseudomonadati</taxon>
        <taxon>Pseudomonadota</taxon>
        <taxon>Alphaproteobacteria</taxon>
        <taxon>Rhodospirillales</taxon>
        <taxon>Magnetovibrionaceae</taxon>
        <taxon>Magnetovibrio</taxon>
    </lineage>
</organism>
<protein>
    <submittedName>
        <fullName evidence="2">Uncharacterized protein</fullName>
    </submittedName>
</protein>
<gene>
    <name evidence="2" type="ORF">BEN30_13640</name>
</gene>
<dbReference type="Proteomes" id="UP000095347">
    <property type="component" value="Unassembled WGS sequence"/>
</dbReference>
<name>A0A1E5Q5P6_9PROT</name>
<feature type="transmembrane region" description="Helical" evidence="1">
    <location>
        <begin position="6"/>
        <end position="29"/>
    </location>
</feature>
<dbReference type="AlphaFoldDB" id="A0A1E5Q5P6"/>
<evidence type="ECO:0000256" key="1">
    <source>
        <dbReference type="SAM" id="Phobius"/>
    </source>
</evidence>
<keyword evidence="3" id="KW-1185">Reference proteome</keyword>
<dbReference type="EMBL" id="MCGG01000046">
    <property type="protein sequence ID" value="OEJ65688.1"/>
    <property type="molecule type" value="Genomic_DNA"/>
</dbReference>
<accession>A0A1E5Q5P6</accession>
<sequence length="62" mass="7100">MNMIEFLQVWFLIVIALLYSVNMFVFVLLTIKSRIGFSDEEVAAYFTRLATYSKSVFSGHAA</sequence>
<reference evidence="3" key="1">
    <citation type="submission" date="2016-07" db="EMBL/GenBank/DDBJ databases">
        <authorList>
            <person name="Florea S."/>
            <person name="Webb J.S."/>
            <person name="Jaromczyk J."/>
            <person name="Schardl C.L."/>
        </authorList>
    </citation>
    <scope>NUCLEOTIDE SEQUENCE [LARGE SCALE GENOMIC DNA]</scope>
    <source>
        <strain evidence="3">MV-1</strain>
    </source>
</reference>
<keyword evidence="1" id="KW-0812">Transmembrane</keyword>
<comment type="caution">
    <text evidence="2">The sequence shown here is derived from an EMBL/GenBank/DDBJ whole genome shotgun (WGS) entry which is preliminary data.</text>
</comment>
<keyword evidence="1" id="KW-1133">Transmembrane helix</keyword>
<evidence type="ECO:0000313" key="2">
    <source>
        <dbReference type="EMBL" id="OEJ65688.1"/>
    </source>
</evidence>